<dbReference type="Pfam" id="PF23562">
    <property type="entry name" value="AMP-binding_C_3"/>
    <property type="match status" value="1"/>
</dbReference>
<gene>
    <name evidence="3" type="ORF">L21SP5_00724</name>
</gene>
<name>A0A0S2HX50_9BACT</name>
<dbReference type="SUPFAM" id="SSF56801">
    <property type="entry name" value="Acetyl-CoA synthetase-like"/>
    <property type="match status" value="1"/>
</dbReference>
<dbReference type="Gene3D" id="3.40.50.12780">
    <property type="entry name" value="N-terminal domain of ligase-like"/>
    <property type="match status" value="1"/>
</dbReference>
<sequence length="546" mass="61743">MQVANFVEMVGDSIRNNWELDALSNFKGETLSFKETGEEILKFHQLFQKLGVQQGDKIAVIGKNNINWAVTYLATTSYGAVIVPLLQDFHSNDIIHIIEHSDASLLFVSDGIYEKLGKEPLKHLKAIYSLDDLRVLHTSNCEECDFNDIKLETEITPDSFSLPQINEDTLAGILYTSGTSGFSKGVMLPHKSLAVNVEFGVKYIQLEPGMRIVSFLPLAHAYGCAFEFLATFMMGCHINFLGKVPSPQIILQAFAQIKPHLIFAVPLIIEKIYKKKIKPAISKPLPKLMLHIPLLKRVVYNKINKQVSDAFGGNFREVIIGGAAFNTEVERFFRKAGFRFTVGYGMTEFGPLISYVPWDQARLYSCGKPIPYVEVRIDSPNPRKTAGEILVRGGNMMNGYYKNEEATESTIDREGWLHTGDLGVVDKDGYIYIKGRSKNMILGASGQNIYPEEIEARLNNMPYVQESIVVEQQGKLHALIVPDQELIETEQISREKLEEEMENNQKHLNHQLPGYMSISKITLFDKEFEKTPKKSIKRYLYTVTQN</sequence>
<comment type="catalytic activity">
    <reaction evidence="1">
        <text>a long-chain fatty acid + ATP + CoA = a long-chain fatty acyl-CoA + AMP + diphosphate</text>
        <dbReference type="Rhea" id="RHEA:15421"/>
        <dbReference type="ChEBI" id="CHEBI:30616"/>
        <dbReference type="ChEBI" id="CHEBI:33019"/>
        <dbReference type="ChEBI" id="CHEBI:57287"/>
        <dbReference type="ChEBI" id="CHEBI:57560"/>
        <dbReference type="ChEBI" id="CHEBI:83139"/>
        <dbReference type="ChEBI" id="CHEBI:456215"/>
        <dbReference type="EC" id="6.2.1.3"/>
    </reaction>
    <physiologicalReaction direction="left-to-right" evidence="1">
        <dbReference type="Rhea" id="RHEA:15422"/>
    </physiologicalReaction>
</comment>
<dbReference type="Pfam" id="PF00501">
    <property type="entry name" value="AMP-binding"/>
    <property type="match status" value="1"/>
</dbReference>
<accession>A0A0S2HX50</accession>
<dbReference type="EC" id="6.2.1.3" evidence="3"/>
<reference evidence="3 4" key="1">
    <citation type="submission" date="2015-11" db="EMBL/GenBank/DDBJ databases">
        <title>Description and complete genome sequence of a novel strain predominating in hypersaline microbial mats and representing a new family of the Bacteriodetes phylum.</title>
        <authorList>
            <person name="Spring S."/>
            <person name="Bunk B."/>
            <person name="Sproer C."/>
            <person name="Klenk H.-P."/>
        </authorList>
    </citation>
    <scope>NUCLEOTIDE SEQUENCE [LARGE SCALE GENOMIC DNA]</scope>
    <source>
        <strain evidence="3 4">L21-Spi-D4</strain>
    </source>
</reference>
<dbReference type="PANTHER" id="PTHR43272">
    <property type="entry name" value="LONG-CHAIN-FATTY-ACID--COA LIGASE"/>
    <property type="match status" value="1"/>
</dbReference>
<dbReference type="RefSeq" id="WP_057951945.1">
    <property type="nucleotide sequence ID" value="NZ_CP013118.1"/>
</dbReference>
<keyword evidence="4" id="KW-1185">Reference proteome</keyword>
<dbReference type="PANTHER" id="PTHR43272:SF52">
    <property type="entry name" value="AMP-DEPENDENT SYNTHETASE_LIGASE DOMAIN-CONTAINING PROTEIN"/>
    <property type="match status" value="1"/>
</dbReference>
<dbReference type="InterPro" id="IPR000873">
    <property type="entry name" value="AMP-dep_synth/lig_dom"/>
</dbReference>
<dbReference type="PROSITE" id="PS00455">
    <property type="entry name" value="AMP_BINDING"/>
    <property type="match status" value="1"/>
</dbReference>
<dbReference type="InterPro" id="IPR020845">
    <property type="entry name" value="AMP-binding_CS"/>
</dbReference>
<dbReference type="PATRIC" id="fig|1307839.3.peg.768"/>
<evidence type="ECO:0000313" key="4">
    <source>
        <dbReference type="Proteomes" id="UP000064893"/>
    </source>
</evidence>
<organism evidence="3 4">
    <name type="scientific">Salinivirga cyanobacteriivorans</name>
    <dbReference type="NCBI Taxonomy" id="1307839"/>
    <lineage>
        <taxon>Bacteria</taxon>
        <taxon>Pseudomonadati</taxon>
        <taxon>Bacteroidota</taxon>
        <taxon>Bacteroidia</taxon>
        <taxon>Bacteroidales</taxon>
        <taxon>Salinivirgaceae</taxon>
        <taxon>Salinivirga</taxon>
    </lineage>
</organism>
<dbReference type="InterPro" id="IPR042099">
    <property type="entry name" value="ANL_N_sf"/>
</dbReference>
<dbReference type="KEGG" id="blq:L21SP5_00724"/>
<keyword evidence="3" id="KW-0436">Ligase</keyword>
<dbReference type="InterPro" id="IPR045851">
    <property type="entry name" value="AMP-bd_C_sf"/>
</dbReference>
<dbReference type="OrthoDB" id="9778383at2"/>
<protein>
    <submittedName>
        <fullName evidence="3">Long-chain-fatty-acid--CoA ligase FadD15</fullName>
        <ecNumber evidence="3">6.2.1.3</ecNumber>
    </submittedName>
</protein>
<proteinExistence type="predicted"/>
<dbReference type="GO" id="GO:0016020">
    <property type="term" value="C:membrane"/>
    <property type="evidence" value="ECO:0007669"/>
    <property type="project" value="TreeGrafter"/>
</dbReference>
<dbReference type="AlphaFoldDB" id="A0A0S2HX50"/>
<evidence type="ECO:0000256" key="1">
    <source>
        <dbReference type="ARBA" id="ARBA00024484"/>
    </source>
</evidence>
<evidence type="ECO:0000313" key="3">
    <source>
        <dbReference type="EMBL" id="ALO14396.1"/>
    </source>
</evidence>
<dbReference type="EMBL" id="CP013118">
    <property type="protein sequence ID" value="ALO14396.1"/>
    <property type="molecule type" value="Genomic_DNA"/>
</dbReference>
<dbReference type="Gene3D" id="3.30.300.30">
    <property type="match status" value="1"/>
</dbReference>
<dbReference type="GO" id="GO:0004467">
    <property type="term" value="F:long-chain fatty acid-CoA ligase activity"/>
    <property type="evidence" value="ECO:0007669"/>
    <property type="project" value="UniProtKB-EC"/>
</dbReference>
<dbReference type="Proteomes" id="UP000064893">
    <property type="component" value="Chromosome"/>
</dbReference>
<feature type="domain" description="AMP-dependent synthetase/ligase" evidence="2">
    <location>
        <begin position="22"/>
        <end position="401"/>
    </location>
</feature>
<dbReference type="STRING" id="1307839.L21SP5_00724"/>
<evidence type="ECO:0000259" key="2">
    <source>
        <dbReference type="Pfam" id="PF00501"/>
    </source>
</evidence>